<dbReference type="Proteomes" id="UP000214596">
    <property type="component" value="Unassembled WGS sequence"/>
</dbReference>
<comment type="caution">
    <text evidence="1">The sequence shown here is derived from an EMBL/GenBank/DDBJ whole genome shotgun (WGS) entry which is preliminary data.</text>
</comment>
<dbReference type="AlphaFoldDB" id="A0A0L8T6X2"/>
<protein>
    <submittedName>
        <fullName evidence="1">Uncharacterized protein</fullName>
    </submittedName>
</protein>
<accession>A0A0L8T6X2</accession>
<name>A0A0L8T6X2_VIBPH</name>
<dbReference type="EMBL" id="NIXT01000405">
    <property type="protein sequence ID" value="OXE33127.1"/>
    <property type="molecule type" value="Genomic_DNA"/>
</dbReference>
<sequence>MYIFNVALLVLKIRSGSITYMELWRGSYFFRKKISSVWMFLGAKLVLMAWIHGVYAGTKKNQIRNNEV</sequence>
<evidence type="ECO:0000313" key="2">
    <source>
        <dbReference type="Proteomes" id="UP000214596"/>
    </source>
</evidence>
<reference evidence="1 2" key="1">
    <citation type="journal article" date="2017" name="Appl. Environ. Microbiol.">
        <title>Parallel evolution of two clades of a major Atlantic endemic Vibrio parahaemolyticus pathogen lineage by independent acquisition of related pathogenicity islands.</title>
        <authorList>
            <person name="Xu F."/>
            <person name="Gonzalez-Escalona N."/>
            <person name="Drees K.P."/>
            <person name="Sebra R.P."/>
            <person name="Cooper V.S."/>
            <person name="Jones S.H."/>
            <person name="Whistler C.A."/>
        </authorList>
    </citation>
    <scope>NUCLEOTIDE SEQUENCE [LARGE SCALE GENOMIC DNA]</scope>
    <source>
        <strain evidence="1 2">MAVP-3</strain>
    </source>
</reference>
<evidence type="ECO:0000313" key="1">
    <source>
        <dbReference type="EMBL" id="OXE33127.1"/>
    </source>
</evidence>
<gene>
    <name evidence="1" type="ORF">CA163_09155</name>
</gene>
<proteinExistence type="predicted"/>
<organism evidence="1 2">
    <name type="scientific">Vibrio parahaemolyticus</name>
    <dbReference type="NCBI Taxonomy" id="670"/>
    <lineage>
        <taxon>Bacteria</taxon>
        <taxon>Pseudomonadati</taxon>
        <taxon>Pseudomonadota</taxon>
        <taxon>Gammaproteobacteria</taxon>
        <taxon>Vibrionales</taxon>
        <taxon>Vibrionaceae</taxon>
        <taxon>Vibrio</taxon>
    </lineage>
</organism>